<evidence type="ECO:0000256" key="9">
    <source>
        <dbReference type="ARBA" id="ARBA00093680"/>
    </source>
</evidence>
<keyword evidence="1" id="KW-0489">Methyltransferase</keyword>
<dbReference type="InterPro" id="IPR044421">
    <property type="entry name" value="SMYD4_SET"/>
</dbReference>
<evidence type="ECO:0000259" key="11">
    <source>
        <dbReference type="PROSITE" id="PS50280"/>
    </source>
</evidence>
<evidence type="ECO:0000313" key="14">
    <source>
        <dbReference type="Proteomes" id="UP001168990"/>
    </source>
</evidence>
<keyword evidence="5 10" id="KW-0863">Zinc-finger</keyword>
<dbReference type="Gene3D" id="1.10.220.160">
    <property type="match status" value="1"/>
</dbReference>
<evidence type="ECO:0000256" key="8">
    <source>
        <dbReference type="ARBA" id="ARBA00093635"/>
    </source>
</evidence>
<gene>
    <name evidence="13" type="ORF">PV328_004833</name>
</gene>
<dbReference type="GO" id="GO:0008757">
    <property type="term" value="F:S-adenosylmethionine-dependent methyltransferase activity"/>
    <property type="evidence" value="ECO:0007669"/>
    <property type="project" value="UniProtKB-ARBA"/>
</dbReference>
<evidence type="ECO:0000256" key="3">
    <source>
        <dbReference type="ARBA" id="ARBA00022691"/>
    </source>
</evidence>
<reference evidence="13" key="2">
    <citation type="submission" date="2023-03" db="EMBL/GenBank/DDBJ databases">
        <authorList>
            <person name="Inwood S.N."/>
            <person name="Skelly J.G."/>
            <person name="Guhlin J."/>
            <person name="Harrop T.W.R."/>
            <person name="Goldson S.G."/>
            <person name="Dearden P.K."/>
        </authorList>
    </citation>
    <scope>NUCLEOTIDE SEQUENCE</scope>
    <source>
        <strain evidence="13">Irish</strain>
        <tissue evidence="13">Whole body</tissue>
    </source>
</reference>
<evidence type="ECO:0000256" key="6">
    <source>
        <dbReference type="ARBA" id="ARBA00022833"/>
    </source>
</evidence>
<dbReference type="Gene3D" id="1.25.40.10">
    <property type="entry name" value="Tetratricopeptide repeat domain"/>
    <property type="match status" value="1"/>
</dbReference>
<accession>A0AA39FBD2</accession>
<dbReference type="Pfam" id="PF00856">
    <property type="entry name" value="SET"/>
    <property type="match status" value="1"/>
</dbReference>
<dbReference type="InterPro" id="IPR001214">
    <property type="entry name" value="SET_dom"/>
</dbReference>
<organism evidence="13 14">
    <name type="scientific">Microctonus aethiopoides</name>
    <dbReference type="NCBI Taxonomy" id="144406"/>
    <lineage>
        <taxon>Eukaryota</taxon>
        <taxon>Metazoa</taxon>
        <taxon>Ecdysozoa</taxon>
        <taxon>Arthropoda</taxon>
        <taxon>Hexapoda</taxon>
        <taxon>Insecta</taxon>
        <taxon>Pterygota</taxon>
        <taxon>Neoptera</taxon>
        <taxon>Endopterygota</taxon>
        <taxon>Hymenoptera</taxon>
        <taxon>Apocrita</taxon>
        <taxon>Ichneumonoidea</taxon>
        <taxon>Braconidae</taxon>
        <taxon>Euphorinae</taxon>
        <taxon>Microctonus</taxon>
    </lineage>
</organism>
<dbReference type="CDD" id="cd10536">
    <property type="entry name" value="SET_SMYD4"/>
    <property type="match status" value="1"/>
</dbReference>
<evidence type="ECO:0000259" key="12">
    <source>
        <dbReference type="PROSITE" id="PS50865"/>
    </source>
</evidence>
<dbReference type="GO" id="GO:0042826">
    <property type="term" value="F:histone deacetylase binding"/>
    <property type="evidence" value="ECO:0007669"/>
    <property type="project" value="TreeGrafter"/>
</dbReference>
<dbReference type="GO" id="GO:0005737">
    <property type="term" value="C:cytoplasm"/>
    <property type="evidence" value="ECO:0007669"/>
    <property type="project" value="TreeGrafter"/>
</dbReference>
<evidence type="ECO:0000256" key="10">
    <source>
        <dbReference type="PROSITE-ProRule" id="PRU00134"/>
    </source>
</evidence>
<dbReference type="Gene3D" id="2.170.270.10">
    <property type="entry name" value="SET domain"/>
    <property type="match status" value="1"/>
</dbReference>
<dbReference type="SUPFAM" id="SSF48452">
    <property type="entry name" value="TPR-like"/>
    <property type="match status" value="1"/>
</dbReference>
<dbReference type="GO" id="GO:0008270">
    <property type="term" value="F:zinc ion binding"/>
    <property type="evidence" value="ECO:0007669"/>
    <property type="project" value="UniProtKB-KW"/>
</dbReference>
<dbReference type="PROSITE" id="PS50280">
    <property type="entry name" value="SET"/>
    <property type="match status" value="1"/>
</dbReference>
<comment type="function">
    <text evidence="7">Protein-lysine N-methyltransferase. Monomethylates PRMT5, modulating its transcriptional activity. May also act as a histone methyltransferase. Plays a critical role in cardiac development. Acts as a key epigenetic regulator of gene expression during cardiac development via its dual activities as a methyltransferase and negative regulator of HDAC1.</text>
</comment>
<dbReference type="GO" id="GO:0005634">
    <property type="term" value="C:nucleus"/>
    <property type="evidence" value="ECO:0007669"/>
    <property type="project" value="TreeGrafter"/>
</dbReference>
<evidence type="ECO:0000256" key="1">
    <source>
        <dbReference type="ARBA" id="ARBA00022603"/>
    </source>
</evidence>
<proteinExistence type="predicted"/>
<dbReference type="GO" id="GO:0008276">
    <property type="term" value="F:protein methyltransferase activity"/>
    <property type="evidence" value="ECO:0007669"/>
    <property type="project" value="UniProtKB-ARBA"/>
</dbReference>
<keyword evidence="2" id="KW-0808">Transferase</keyword>
<evidence type="ECO:0000256" key="2">
    <source>
        <dbReference type="ARBA" id="ARBA00022679"/>
    </source>
</evidence>
<evidence type="ECO:0000313" key="13">
    <source>
        <dbReference type="EMBL" id="KAK0166410.1"/>
    </source>
</evidence>
<dbReference type="PANTHER" id="PTHR46165:SF6">
    <property type="entry name" value="SET AND MYND DOMAIN-CONTAINING PROTEIN 4-LIKE PROTEIN"/>
    <property type="match status" value="1"/>
</dbReference>
<dbReference type="InterPro" id="IPR046341">
    <property type="entry name" value="SET_dom_sf"/>
</dbReference>
<comment type="caution">
    <text evidence="13">The sequence shown here is derived from an EMBL/GenBank/DDBJ whole genome shotgun (WGS) entry which is preliminary data.</text>
</comment>
<name>A0AA39FBD2_9HYME</name>
<reference evidence="13" key="1">
    <citation type="journal article" date="2023" name="bioRxiv">
        <title>Scaffold-level genome assemblies of two parasitoid biocontrol wasps reveal the parthenogenesis mechanism and an associated novel virus.</title>
        <authorList>
            <person name="Inwood S."/>
            <person name="Skelly J."/>
            <person name="Guhlin J."/>
            <person name="Harrop T."/>
            <person name="Goldson S."/>
            <person name="Dearden P."/>
        </authorList>
    </citation>
    <scope>NUCLEOTIDE SEQUENCE</scope>
    <source>
        <strain evidence="13">Irish</strain>
        <tissue evidence="13">Whole body</tissue>
    </source>
</reference>
<dbReference type="SUPFAM" id="SSF82199">
    <property type="entry name" value="SET domain"/>
    <property type="match status" value="1"/>
</dbReference>
<dbReference type="PROSITE" id="PS01360">
    <property type="entry name" value="ZF_MYND_1"/>
    <property type="match status" value="1"/>
</dbReference>
<dbReference type="PROSITE" id="PS50865">
    <property type="entry name" value="ZF_MYND_2"/>
    <property type="match status" value="1"/>
</dbReference>
<feature type="domain" description="MYND-type" evidence="12">
    <location>
        <begin position="234"/>
        <end position="273"/>
    </location>
</feature>
<dbReference type="GO" id="GO:0008170">
    <property type="term" value="F:N-methyltransferase activity"/>
    <property type="evidence" value="ECO:0007669"/>
    <property type="project" value="UniProtKB-ARBA"/>
</dbReference>
<dbReference type="InterPro" id="IPR011990">
    <property type="entry name" value="TPR-like_helical_dom_sf"/>
</dbReference>
<dbReference type="AlphaFoldDB" id="A0AA39FBD2"/>
<evidence type="ECO:0000256" key="4">
    <source>
        <dbReference type="ARBA" id="ARBA00022723"/>
    </source>
</evidence>
<dbReference type="Proteomes" id="UP001168990">
    <property type="component" value="Unassembled WGS sequence"/>
</dbReference>
<keyword evidence="4" id="KW-0479">Metal-binding</keyword>
<dbReference type="PANTHER" id="PTHR46165">
    <property type="entry name" value="SET AND MYND DOMAIN-CONTAINING PROTEIN 4"/>
    <property type="match status" value="1"/>
</dbReference>
<evidence type="ECO:0000256" key="5">
    <source>
        <dbReference type="ARBA" id="ARBA00022771"/>
    </source>
</evidence>
<feature type="domain" description="SET" evidence="11">
    <location>
        <begin position="189"/>
        <end position="472"/>
    </location>
</feature>
<keyword evidence="14" id="KW-1185">Reference proteome</keyword>
<sequence>MKLLQEYNMVPEVINNGKSINKSTEYKNKANKLYTMPKKTSQLQLNEIIKLYTMSVVYAPPNSRELSLAYANRSAALFAARLYDDCLIDIERALALNYPNELKAKLYARKVRCLTILNANSSAELNDALDKTRAWLEKMDLNNAGRVIVEKTLNNSMNIKIEKQRIKLDDERNLPKIPIDNEEIPGASSAIAINYSEEFGRHIVATRDIEPGELIVAQKNYSWVLDPEKYYTNCWNCSKQTWCGISCDYCVEVIYCCEFCRNEAWNDYHDIECQVVGPLIALQMANLALMSLRLTIKAVREAGSIEKLMKKLPALDSYRDDRTHGFVNNIFDHQKYESVYSLTRNTEKRSVPDLFGRSLNSFYITFMLATRSELFGKKLSSDIKTLEQNKLVTFIGGLIMRHQQIIPSNVHSMTEECISNEPVSRGAALMPFLSLFNHNCSPMVNRKSFGKVMALYAECIIKKGDQIFDNYGMCYALHTKAVRQRSLLRQYYFLCNCIACTEDWPLYANLPSYKDQKLPKHVMKKIANAFKNYEVYFELASVGNVDNAPQMSRELAHMISCLHQNVKLPCVELNNAIETLKRIHALQGSRWQSLD</sequence>
<protein>
    <recommendedName>
        <fullName evidence="8">Protein-lysine N-methyltransferase SMYD4</fullName>
    </recommendedName>
    <alternativeName>
        <fullName evidence="9">SET and MYND domain-containing protein 4</fullName>
    </alternativeName>
</protein>
<dbReference type="InterPro" id="IPR002893">
    <property type="entry name" value="Znf_MYND"/>
</dbReference>
<keyword evidence="3" id="KW-0949">S-adenosyl-L-methionine</keyword>
<dbReference type="InterPro" id="IPR052097">
    <property type="entry name" value="SET-MYND_domain_protein"/>
</dbReference>
<evidence type="ECO:0000256" key="7">
    <source>
        <dbReference type="ARBA" id="ARBA00093423"/>
    </source>
</evidence>
<dbReference type="GO" id="GO:0032259">
    <property type="term" value="P:methylation"/>
    <property type="evidence" value="ECO:0007669"/>
    <property type="project" value="UniProtKB-KW"/>
</dbReference>
<dbReference type="Gene3D" id="6.10.140.2220">
    <property type="match status" value="1"/>
</dbReference>
<dbReference type="SUPFAM" id="SSF144232">
    <property type="entry name" value="HIT/MYND zinc finger-like"/>
    <property type="match status" value="1"/>
</dbReference>
<keyword evidence="6" id="KW-0862">Zinc</keyword>
<dbReference type="EMBL" id="JAQQBS010001422">
    <property type="protein sequence ID" value="KAK0166410.1"/>
    <property type="molecule type" value="Genomic_DNA"/>
</dbReference>